<dbReference type="Proteomes" id="UP000324927">
    <property type="component" value="Unassembled WGS sequence"/>
</dbReference>
<dbReference type="Gene3D" id="1.10.3990.20">
    <property type="entry name" value="protein bp1543"/>
    <property type="match status" value="1"/>
</dbReference>
<dbReference type="InterPro" id="IPR038268">
    <property type="entry name" value="RHH_sf"/>
</dbReference>
<sequence length="121" mass="13625">MGLYDPILKNIVVNGHRTSMNMERVYWEILDEICSRENLTRGELLTLIYRRNSTHSNPEATLTSAVRVFILSYQRVATTESGHLLARHGNGAPMLGTPLELAEDRNIPSKHKSQEVSAPPQ</sequence>
<gene>
    <name evidence="2" type="ORF">FZ942_27985</name>
</gene>
<accession>A0A5A9GEX2</accession>
<dbReference type="Pfam" id="PF13467">
    <property type="entry name" value="RHH_4"/>
    <property type="match status" value="1"/>
</dbReference>
<reference evidence="2 3" key="1">
    <citation type="submission" date="2019-08" db="EMBL/GenBank/DDBJ databases">
        <authorList>
            <person name="Grouzdev D."/>
            <person name="Tikhonova E."/>
            <person name="Kravchenko I."/>
        </authorList>
    </citation>
    <scope>NUCLEOTIDE SEQUENCE [LARGE SCALE GENOMIC DNA]</scope>
    <source>
        <strain evidence="2 3">59b</strain>
    </source>
</reference>
<name>A0A5A9GEX2_AZOLI</name>
<evidence type="ECO:0000313" key="3">
    <source>
        <dbReference type="Proteomes" id="UP000324927"/>
    </source>
</evidence>
<evidence type="ECO:0000259" key="1">
    <source>
        <dbReference type="Pfam" id="PF13467"/>
    </source>
</evidence>
<feature type="domain" description="Ribbon-helix-helix" evidence="1">
    <location>
        <begin position="9"/>
        <end position="73"/>
    </location>
</feature>
<proteinExistence type="predicted"/>
<dbReference type="InterPro" id="IPR027373">
    <property type="entry name" value="RHH_dom"/>
</dbReference>
<protein>
    <submittedName>
        <fullName evidence="2">Ribbon-helix-helix domain-containing protein</fullName>
    </submittedName>
</protein>
<dbReference type="OrthoDB" id="8479603at2"/>
<keyword evidence="3" id="KW-1185">Reference proteome</keyword>
<dbReference type="AlphaFoldDB" id="A0A5A9GEX2"/>
<dbReference type="EMBL" id="VTTN01000016">
    <property type="protein sequence ID" value="KAA0592365.1"/>
    <property type="molecule type" value="Genomic_DNA"/>
</dbReference>
<evidence type="ECO:0000313" key="2">
    <source>
        <dbReference type="EMBL" id="KAA0592365.1"/>
    </source>
</evidence>
<comment type="caution">
    <text evidence="2">The sequence shown here is derived from an EMBL/GenBank/DDBJ whole genome shotgun (WGS) entry which is preliminary data.</text>
</comment>
<organism evidence="2 3">
    <name type="scientific">Azospirillum lipoferum</name>
    <dbReference type="NCBI Taxonomy" id="193"/>
    <lineage>
        <taxon>Bacteria</taxon>
        <taxon>Pseudomonadati</taxon>
        <taxon>Pseudomonadota</taxon>
        <taxon>Alphaproteobacteria</taxon>
        <taxon>Rhodospirillales</taxon>
        <taxon>Azospirillaceae</taxon>
        <taxon>Azospirillum</taxon>
    </lineage>
</organism>